<dbReference type="InterPro" id="IPR011993">
    <property type="entry name" value="PH-like_dom_sf"/>
</dbReference>
<name>F2U5W7_SALR5</name>
<reference evidence="5" key="1">
    <citation type="submission" date="2009-08" db="EMBL/GenBank/DDBJ databases">
        <title>Annotation of Salpingoeca rosetta.</title>
        <authorList>
            <consortium name="The Broad Institute Genome Sequencing Platform"/>
            <person name="Russ C."/>
            <person name="Cuomo C."/>
            <person name="Burger G."/>
            <person name="Gray M.W."/>
            <person name="Holland P.W.H."/>
            <person name="King N."/>
            <person name="Lang F.B.F."/>
            <person name="Roger A.J."/>
            <person name="Ruiz-Trillo I."/>
            <person name="Young S.K."/>
            <person name="Zeng Q."/>
            <person name="Gargeya S."/>
            <person name="Alvarado L."/>
            <person name="Berlin A."/>
            <person name="Chapman S.B."/>
            <person name="Chen Z."/>
            <person name="Freedman E."/>
            <person name="Gellesch M."/>
            <person name="Goldberg J."/>
            <person name="Griggs A."/>
            <person name="Gujja S."/>
            <person name="Heilman E."/>
            <person name="Heiman D."/>
            <person name="Howarth C."/>
            <person name="Mehta T."/>
            <person name="Neiman D."/>
            <person name="Pearson M."/>
            <person name="Roberts A."/>
            <person name="Saif S."/>
            <person name="Shea T."/>
            <person name="Shenoy N."/>
            <person name="Sisk P."/>
            <person name="Stolte C."/>
            <person name="Sykes S."/>
            <person name="White J."/>
            <person name="Yandava C."/>
            <person name="Haas B."/>
            <person name="Nusbaum C."/>
            <person name="Birren B."/>
        </authorList>
    </citation>
    <scope>NUCLEOTIDE SEQUENCE [LARGE SCALE GENOMIC DNA]</scope>
    <source>
        <strain evidence="5">ATCC 50818</strain>
    </source>
</reference>
<dbReference type="EMBL" id="GL832962">
    <property type="protein sequence ID" value="EGD82908.1"/>
    <property type="molecule type" value="Genomic_DNA"/>
</dbReference>
<dbReference type="AlphaFoldDB" id="F2U5W7"/>
<organism evidence="6">
    <name type="scientific">Salpingoeca rosetta (strain ATCC 50818 / BSB-021)</name>
    <dbReference type="NCBI Taxonomy" id="946362"/>
    <lineage>
        <taxon>Eukaryota</taxon>
        <taxon>Choanoflagellata</taxon>
        <taxon>Craspedida</taxon>
        <taxon>Salpingoecidae</taxon>
        <taxon>Salpingoeca</taxon>
    </lineage>
</organism>
<dbReference type="InterPro" id="IPR045188">
    <property type="entry name" value="Boi1/Boi2-like"/>
</dbReference>
<dbReference type="SMART" id="SM00233">
    <property type="entry name" value="PH"/>
    <property type="match status" value="1"/>
</dbReference>
<feature type="coiled-coil region" evidence="2">
    <location>
        <begin position="368"/>
        <end position="395"/>
    </location>
</feature>
<evidence type="ECO:0000256" key="2">
    <source>
        <dbReference type="SAM" id="Coils"/>
    </source>
</evidence>
<sequence>MSDEEDDPTKVYPWQKGTPAEVKVAIEKRRQQLLACDLASNPEAQREWIVLLQERNVFAVTELEESKEQRKQEQMEQHMPPLCGWLLKRNSKFPFTFRRRWFVYDDNAGLLLYYRDTSTNKKPMGFLDLGELDTIRSEDATGRRFKLVTPSREWQLMAGDAAVATAWMSEIRDRQASLKEKRSAAFTSAPTIDYEEEEDDEDEEQVVEYDDAGLLFRTSDKTTFEIIEHMEAASSTNASRSHAFGSEAATTAPTPEDDTSETSSQHQQQQQQQQAMADHMSEERAKLYRELALRQQALKSEMRDGVTVEELSARLAWSQTELAHTRALLDLSNQRIAGAMEALAFYKAMLDGAQVPTDTREAIWLSQLENAQQALDASNERNDLLQQEIDDLKAQLGRRE</sequence>
<evidence type="ECO:0000256" key="3">
    <source>
        <dbReference type="SAM" id="MobiDB-lite"/>
    </source>
</evidence>
<keyword evidence="2" id="KW-0175">Coiled coil</keyword>
<dbReference type="GO" id="GO:0001881">
    <property type="term" value="P:receptor recycling"/>
    <property type="evidence" value="ECO:0007669"/>
    <property type="project" value="TreeGrafter"/>
</dbReference>
<gene>
    <name evidence="5" type="ORF">PTSG_03540</name>
</gene>
<dbReference type="PANTHER" id="PTHR22902:SF27">
    <property type="entry name" value="PLECKSTRIN HOMOLOGY DOMAIN-CONTAINING FAMILY A MEMBER 3"/>
    <property type="match status" value="1"/>
</dbReference>
<dbReference type="GO" id="GO:0007032">
    <property type="term" value="P:endosome organization"/>
    <property type="evidence" value="ECO:0007669"/>
    <property type="project" value="TreeGrafter"/>
</dbReference>
<keyword evidence="1" id="KW-0597">Phosphoprotein</keyword>
<dbReference type="GO" id="GO:0042147">
    <property type="term" value="P:retrograde transport, endosome to Golgi"/>
    <property type="evidence" value="ECO:0007669"/>
    <property type="project" value="TreeGrafter"/>
</dbReference>
<dbReference type="PROSITE" id="PS50003">
    <property type="entry name" value="PH_DOMAIN"/>
    <property type="match status" value="1"/>
</dbReference>
<dbReference type="Gene3D" id="2.30.29.30">
    <property type="entry name" value="Pleckstrin-homology domain (PH domain)/Phosphotyrosine-binding domain (PTB)"/>
    <property type="match status" value="1"/>
</dbReference>
<dbReference type="GO" id="GO:0005829">
    <property type="term" value="C:cytosol"/>
    <property type="evidence" value="ECO:0007669"/>
    <property type="project" value="GOC"/>
</dbReference>
<dbReference type="SUPFAM" id="SSF50729">
    <property type="entry name" value="PH domain-like"/>
    <property type="match status" value="1"/>
</dbReference>
<feature type="region of interest" description="Disordered" evidence="3">
    <location>
        <begin position="233"/>
        <end position="281"/>
    </location>
</feature>
<feature type="domain" description="PH" evidence="4">
    <location>
        <begin position="79"/>
        <end position="176"/>
    </location>
</feature>
<dbReference type="Proteomes" id="UP000007799">
    <property type="component" value="Unassembled WGS sequence"/>
</dbReference>
<dbReference type="KEGG" id="sre:PTSG_03540"/>
<evidence type="ECO:0000313" key="5">
    <source>
        <dbReference type="EMBL" id="EGD82908.1"/>
    </source>
</evidence>
<accession>F2U5W7</accession>
<evidence type="ECO:0000259" key="4">
    <source>
        <dbReference type="PROSITE" id="PS50003"/>
    </source>
</evidence>
<proteinExistence type="predicted"/>
<dbReference type="PANTHER" id="PTHR22902">
    <property type="entry name" value="SESQUIPEDALIAN"/>
    <property type="match status" value="1"/>
</dbReference>
<dbReference type="RefSeq" id="XP_004995272.1">
    <property type="nucleotide sequence ID" value="XM_004995215.1"/>
</dbReference>
<protein>
    <recommendedName>
        <fullName evidence="4">PH domain-containing protein</fullName>
    </recommendedName>
</protein>
<keyword evidence="6" id="KW-1185">Reference proteome</keyword>
<evidence type="ECO:0000313" key="6">
    <source>
        <dbReference type="Proteomes" id="UP000007799"/>
    </source>
</evidence>
<dbReference type="InterPro" id="IPR001849">
    <property type="entry name" value="PH_domain"/>
</dbReference>
<dbReference type="GO" id="GO:0055037">
    <property type="term" value="C:recycling endosome"/>
    <property type="evidence" value="ECO:0007669"/>
    <property type="project" value="TreeGrafter"/>
</dbReference>
<dbReference type="InParanoid" id="F2U5W7"/>
<dbReference type="OrthoDB" id="294251at2759"/>
<dbReference type="GO" id="GO:0005769">
    <property type="term" value="C:early endosome"/>
    <property type="evidence" value="ECO:0007669"/>
    <property type="project" value="TreeGrafter"/>
</dbReference>
<dbReference type="Pfam" id="PF00169">
    <property type="entry name" value="PH"/>
    <property type="match status" value="1"/>
</dbReference>
<dbReference type="GeneID" id="16075853"/>
<evidence type="ECO:0000256" key="1">
    <source>
        <dbReference type="ARBA" id="ARBA00022553"/>
    </source>
</evidence>
<feature type="compositionally biased region" description="Low complexity" evidence="3">
    <location>
        <begin position="261"/>
        <end position="274"/>
    </location>
</feature>
<dbReference type="GO" id="GO:0005802">
    <property type="term" value="C:trans-Golgi network"/>
    <property type="evidence" value="ECO:0007669"/>
    <property type="project" value="TreeGrafter"/>
</dbReference>